<dbReference type="CDD" id="cd00432">
    <property type="entry name" value="Ribosomal_L18_L5e"/>
    <property type="match status" value="1"/>
</dbReference>
<evidence type="ECO:0000256" key="7">
    <source>
        <dbReference type="ARBA" id="ARBA00022892"/>
    </source>
</evidence>
<comment type="subcellular location">
    <subcellularLocation>
        <location evidence="2">Cytoplasm</location>
        <location evidence="2">Perinuclear region</location>
    </subcellularLocation>
</comment>
<comment type="function">
    <text evidence="1">Component of the ribosome, a large ribonucleoprotein complex responsible for the synthesis of proteins in the cell. The small ribosomal subunit (SSU) binds messenger RNAs (mRNAs) and translates the encoded message by selecting cognate aminoacyl-transfer RNA (tRNA) molecules. The large subunit (LSU) contains the ribosomal catalytic site termed the peptidyl transferase center (PTC), which catalyzes the formation of peptide bonds, thereby polymerizing the amino acids delivered by tRNAs into a polypeptide chain. The nascent polypeptides leave the ribosome through a tunnel in the LSU and interact with protein factors that function in enzymatic processing, targeting, and the membrane insertion of nascent chains at the exit of the ribosomal tunnel.</text>
</comment>
<keyword evidence="13" id="KW-1185">Reference proteome</keyword>
<evidence type="ECO:0000256" key="3">
    <source>
        <dbReference type="ARBA" id="ARBA00006626"/>
    </source>
</evidence>
<evidence type="ECO:0000256" key="6">
    <source>
        <dbReference type="ARBA" id="ARBA00022730"/>
    </source>
</evidence>
<keyword evidence="7" id="KW-0931">ER-Golgi transport</keyword>
<proteinExistence type="inferred from homology"/>
<dbReference type="PANTHER" id="PTHR23410">
    <property type="entry name" value="RIBOSOMAL PROTEIN L5-RELATED"/>
    <property type="match status" value="1"/>
</dbReference>
<dbReference type="InterPro" id="IPR005485">
    <property type="entry name" value="Rbsml_uL18_euk_arch"/>
</dbReference>
<dbReference type="Gene3D" id="3.30.420.100">
    <property type="match status" value="1"/>
</dbReference>
<keyword evidence="5" id="KW-0963">Cytoplasm</keyword>
<keyword evidence="6" id="KW-0694">RNA-binding</keyword>
<dbReference type="PRINTS" id="PR00058">
    <property type="entry name" value="RIBOSOMALL5"/>
</dbReference>
<dbReference type="Pfam" id="PF04628">
    <property type="entry name" value="Sedlin_N"/>
    <property type="match status" value="1"/>
</dbReference>
<dbReference type="PANTHER" id="PTHR23410:SF12">
    <property type="entry name" value="LARGE RIBOSOMAL SUBUNIT PROTEIN UL18"/>
    <property type="match status" value="1"/>
</dbReference>
<comment type="similarity">
    <text evidence="3">Belongs to the TRAPP small subunits family. Sedlin subfamily.</text>
</comment>
<dbReference type="FunFam" id="3.30.420.100:FF:000002">
    <property type="entry name" value="60S ribosomal protein L5"/>
    <property type="match status" value="1"/>
</dbReference>
<evidence type="ECO:0000256" key="11">
    <source>
        <dbReference type="ARBA" id="ARBA00035352"/>
    </source>
</evidence>
<keyword evidence="9" id="KW-0687">Ribonucleoprotein</keyword>
<accession>A0A914IEE0</accession>
<dbReference type="SUPFAM" id="SSF64356">
    <property type="entry name" value="SNARE-like"/>
    <property type="match status" value="1"/>
</dbReference>
<dbReference type="AlphaFoldDB" id="A0A914IEE0"/>
<dbReference type="SUPFAM" id="SSF53137">
    <property type="entry name" value="Translational machinery components"/>
    <property type="match status" value="1"/>
</dbReference>
<sequence length="505" mass="58529">MGFIKRRRQGKTDYYARKRLTVQDKNKYNTPKYRLIVRFTNKDIIAQIAFSRIEGDTVVCAAYGHELPHYGIKVGLTNYAAAYATGLLLARRHLQKLKLDSVYKGKEQVDGEDFDVEQEGDNPNPFTCVLDTGLARTTTGAKLFAVMKGVADGGIHVPHSETRFFGYDPESKTYNAGAHRDRILGKHVADYMAHLKDDDEEAYKRQFSQFIKHGIASDMLEGIYKKAHEAIRADPSFTKKEPKKPAEQKHWNKQKYTLRERKHRVANKKAYLLHLKSQQEAECDRIMSTAGGKDYYFVIVGRQDQPLFEMDFPPKKREQQQETHHLLQFIAHAALDIVDEQTLRETQMYLKLVDKFNEWFVSAFVTASRIRFLMLHTQKSEEGIKQFFQEMYEMYIKFSMNPFYGQDAPIRSANFDQKAAIELCIWIMQRYVPYPNSNGLTYDEQLQGKTGLVLQMRCELRVFYESHTAKQRSLQPSSYTRVSAFVDQSFLPPVYVGSCWQLLSS</sequence>
<dbReference type="GO" id="GO:0006888">
    <property type="term" value="P:endoplasmic reticulum to Golgi vesicle-mediated transport"/>
    <property type="evidence" value="ECO:0007669"/>
    <property type="project" value="InterPro"/>
</dbReference>
<evidence type="ECO:0000256" key="1">
    <source>
        <dbReference type="ARBA" id="ARBA00004021"/>
    </source>
</evidence>
<organism evidence="13 14">
    <name type="scientific">Globodera rostochiensis</name>
    <name type="common">Golden nematode worm</name>
    <name type="synonym">Heterodera rostochiensis</name>
    <dbReference type="NCBI Taxonomy" id="31243"/>
    <lineage>
        <taxon>Eukaryota</taxon>
        <taxon>Metazoa</taxon>
        <taxon>Ecdysozoa</taxon>
        <taxon>Nematoda</taxon>
        <taxon>Chromadorea</taxon>
        <taxon>Rhabditida</taxon>
        <taxon>Tylenchina</taxon>
        <taxon>Tylenchomorpha</taxon>
        <taxon>Tylenchoidea</taxon>
        <taxon>Heteroderidae</taxon>
        <taxon>Heteroderinae</taxon>
        <taxon>Globodera</taxon>
    </lineage>
</organism>
<dbReference type="GO" id="GO:0003735">
    <property type="term" value="F:structural constituent of ribosome"/>
    <property type="evidence" value="ECO:0007669"/>
    <property type="project" value="InterPro"/>
</dbReference>
<evidence type="ECO:0000256" key="9">
    <source>
        <dbReference type="ARBA" id="ARBA00023274"/>
    </source>
</evidence>
<name>A0A914IEE0_GLORO</name>
<dbReference type="InterPro" id="IPR011012">
    <property type="entry name" value="Longin-like_dom_sf"/>
</dbReference>
<dbReference type="GO" id="GO:0022625">
    <property type="term" value="C:cytosolic large ribosomal subunit"/>
    <property type="evidence" value="ECO:0007669"/>
    <property type="project" value="TreeGrafter"/>
</dbReference>
<evidence type="ECO:0000256" key="8">
    <source>
        <dbReference type="ARBA" id="ARBA00022980"/>
    </source>
</evidence>
<dbReference type="GO" id="GO:0006412">
    <property type="term" value="P:translation"/>
    <property type="evidence" value="ECO:0007669"/>
    <property type="project" value="InterPro"/>
</dbReference>
<keyword evidence="8" id="KW-0689">Ribosomal protein</keyword>
<dbReference type="InterPro" id="IPR025607">
    <property type="entry name" value="Ribosomal_uL18_C_euk"/>
</dbReference>
<evidence type="ECO:0000256" key="10">
    <source>
        <dbReference type="ARBA" id="ARBA00035197"/>
    </source>
</evidence>
<feature type="domain" description="Large ribosomal subunit protein uL18 C-terminal eukaryotes" evidence="12">
    <location>
        <begin position="220"/>
        <end position="273"/>
    </location>
</feature>
<dbReference type="GO" id="GO:0048471">
    <property type="term" value="C:perinuclear region of cytoplasm"/>
    <property type="evidence" value="ECO:0007669"/>
    <property type="project" value="UniProtKB-SubCell"/>
</dbReference>
<dbReference type="InterPro" id="IPR057268">
    <property type="entry name" value="Ribosomal_L18"/>
</dbReference>
<evidence type="ECO:0000256" key="4">
    <source>
        <dbReference type="ARBA" id="ARBA00007116"/>
    </source>
</evidence>
<evidence type="ECO:0000259" key="12">
    <source>
        <dbReference type="Pfam" id="PF14204"/>
    </source>
</evidence>
<keyword evidence="7" id="KW-0813">Transport</keyword>
<dbReference type="Proteomes" id="UP000887572">
    <property type="component" value="Unplaced"/>
</dbReference>
<reference evidence="14" key="1">
    <citation type="submission" date="2022-11" db="UniProtKB">
        <authorList>
            <consortium name="WormBaseParasite"/>
        </authorList>
    </citation>
    <scope>IDENTIFICATION</scope>
</reference>
<evidence type="ECO:0000313" key="14">
    <source>
        <dbReference type="WBParaSite" id="Gr19_v10_g945.t1"/>
    </source>
</evidence>
<dbReference type="Gene3D" id="3.30.450.70">
    <property type="match status" value="1"/>
</dbReference>
<dbReference type="Pfam" id="PF17144">
    <property type="entry name" value="Ribosomal_L5e"/>
    <property type="match status" value="1"/>
</dbReference>
<dbReference type="CDD" id="cd14825">
    <property type="entry name" value="TRAPPC2_sedlin"/>
    <property type="match status" value="1"/>
</dbReference>
<dbReference type="GO" id="GO:0000027">
    <property type="term" value="P:ribosomal large subunit assembly"/>
    <property type="evidence" value="ECO:0007669"/>
    <property type="project" value="TreeGrafter"/>
</dbReference>
<evidence type="ECO:0000313" key="13">
    <source>
        <dbReference type="Proteomes" id="UP000887572"/>
    </source>
</evidence>
<comment type="similarity">
    <text evidence="4">Belongs to the universal ribosomal protein uL18 family.</text>
</comment>
<evidence type="ECO:0000256" key="5">
    <source>
        <dbReference type="ARBA" id="ARBA00022490"/>
    </source>
</evidence>
<dbReference type="WBParaSite" id="Gr19_v10_g945.t1">
    <property type="protein sequence ID" value="Gr19_v10_g945.t1"/>
    <property type="gene ID" value="Gr19_v10_g945"/>
</dbReference>
<evidence type="ECO:0000256" key="2">
    <source>
        <dbReference type="ARBA" id="ARBA00004556"/>
    </source>
</evidence>
<protein>
    <recommendedName>
        <fullName evidence="10">Large ribosomal subunit protein uL18</fullName>
    </recommendedName>
    <alternativeName>
        <fullName evidence="11">60S ribosomal protein L5</fullName>
    </alternativeName>
</protein>
<dbReference type="InterPro" id="IPR006722">
    <property type="entry name" value="Sedlin"/>
</dbReference>
<dbReference type="GO" id="GO:0008097">
    <property type="term" value="F:5S rRNA binding"/>
    <property type="evidence" value="ECO:0007669"/>
    <property type="project" value="InterPro"/>
</dbReference>
<keyword evidence="6" id="KW-0699">rRNA-binding</keyword>
<dbReference type="Pfam" id="PF14204">
    <property type="entry name" value="Ribosomal_L18_c"/>
    <property type="match status" value="1"/>
</dbReference>